<proteinExistence type="predicted"/>
<feature type="domain" description="CSC1/OSCA1-like 7TM region" evidence="1">
    <location>
        <begin position="8"/>
        <end position="43"/>
    </location>
</feature>
<accession>A0A1R3KD42</accession>
<dbReference type="AlphaFoldDB" id="A0A1R3KD42"/>
<evidence type="ECO:0000259" key="1">
    <source>
        <dbReference type="Pfam" id="PF02714"/>
    </source>
</evidence>
<name>A0A1R3KD42_9ROSI</name>
<dbReference type="PANTHER" id="PTHR13018">
    <property type="entry name" value="PROBABLE MEMBRANE PROTEIN DUF221-RELATED"/>
    <property type="match status" value="1"/>
</dbReference>
<dbReference type="STRING" id="93759.A0A1R3KD42"/>
<reference evidence="3" key="1">
    <citation type="submission" date="2013-09" db="EMBL/GenBank/DDBJ databases">
        <title>Corchorus olitorius genome sequencing.</title>
        <authorList>
            <person name="Alam M."/>
            <person name="Haque M.S."/>
            <person name="Islam M.S."/>
            <person name="Emdad E.M."/>
            <person name="Islam M.M."/>
            <person name="Ahmed B."/>
            <person name="Halim A."/>
            <person name="Hossen Q.M.M."/>
            <person name="Hossain M.Z."/>
            <person name="Ahmed R."/>
            <person name="Khan M.M."/>
            <person name="Islam R."/>
            <person name="Rashid M.M."/>
            <person name="Khan S.A."/>
            <person name="Rahman M.S."/>
            <person name="Alam M."/>
            <person name="Yahiya A.S."/>
            <person name="Khan M.S."/>
            <person name="Azam M.S."/>
            <person name="Haque T."/>
            <person name="Lashkar M.Z.H."/>
            <person name="Akhand A.I."/>
            <person name="Morshed G."/>
            <person name="Roy S."/>
            <person name="Uddin K.S."/>
            <person name="Rabeya T."/>
            <person name="Hossain A.S."/>
            <person name="Chowdhury A."/>
            <person name="Snigdha A.R."/>
            <person name="Mortoza M.S."/>
            <person name="Matin S.A."/>
            <person name="Hoque S.M.E."/>
            <person name="Islam M.K."/>
            <person name="Roy D.K."/>
            <person name="Haider R."/>
            <person name="Moosa M.M."/>
            <person name="Elias S.M."/>
            <person name="Hasan A.M."/>
            <person name="Jahan S."/>
            <person name="Shafiuddin M."/>
            <person name="Mahmood N."/>
            <person name="Shommy N.S."/>
        </authorList>
    </citation>
    <scope>NUCLEOTIDE SEQUENCE [LARGE SCALE GENOMIC DNA]</scope>
    <source>
        <strain evidence="3">cv. O-4</strain>
    </source>
</reference>
<evidence type="ECO:0000313" key="2">
    <source>
        <dbReference type="EMBL" id="OMP04996.1"/>
    </source>
</evidence>
<evidence type="ECO:0000313" key="3">
    <source>
        <dbReference type="Proteomes" id="UP000187203"/>
    </source>
</evidence>
<protein>
    <recommendedName>
        <fullName evidence="1">CSC1/OSCA1-like 7TM region domain-containing protein</fullName>
    </recommendedName>
</protein>
<dbReference type="InterPro" id="IPR045122">
    <property type="entry name" value="Csc1-like"/>
</dbReference>
<dbReference type="InterPro" id="IPR003864">
    <property type="entry name" value="CSC1/OSCA1-like_7TM"/>
</dbReference>
<dbReference type="GO" id="GO:0005886">
    <property type="term" value="C:plasma membrane"/>
    <property type="evidence" value="ECO:0007669"/>
    <property type="project" value="TreeGrafter"/>
</dbReference>
<sequence>MLHLQSIQVINVYDHNYESGALFWPDVHHRLIISILIFQLLIGLLSTKQVKQSTIALLPPPVLTFWFHRYCKGRFESAFVRFLLQEAMIKDTLERAMEPAKPKFESLPYLRAPTWKGRSQFSGTRTTL</sequence>
<dbReference type="GO" id="GO:0005227">
    <property type="term" value="F:calcium-activated cation channel activity"/>
    <property type="evidence" value="ECO:0007669"/>
    <property type="project" value="InterPro"/>
</dbReference>
<keyword evidence="3" id="KW-1185">Reference proteome</keyword>
<comment type="caution">
    <text evidence="2">The sequence shown here is derived from an EMBL/GenBank/DDBJ whole genome shotgun (WGS) entry which is preliminary data.</text>
</comment>
<dbReference type="EMBL" id="AWUE01014123">
    <property type="protein sequence ID" value="OMP04996.1"/>
    <property type="molecule type" value="Genomic_DNA"/>
</dbReference>
<dbReference type="OrthoDB" id="1689567at2759"/>
<dbReference type="PANTHER" id="PTHR13018:SF96">
    <property type="entry name" value="OS05G0393800 PROTEIN"/>
    <property type="match status" value="1"/>
</dbReference>
<gene>
    <name evidence="2" type="ORF">COLO4_09140</name>
</gene>
<dbReference type="Pfam" id="PF02714">
    <property type="entry name" value="RSN1_7TM"/>
    <property type="match status" value="1"/>
</dbReference>
<dbReference type="Proteomes" id="UP000187203">
    <property type="component" value="Unassembled WGS sequence"/>
</dbReference>
<organism evidence="2 3">
    <name type="scientific">Corchorus olitorius</name>
    <dbReference type="NCBI Taxonomy" id="93759"/>
    <lineage>
        <taxon>Eukaryota</taxon>
        <taxon>Viridiplantae</taxon>
        <taxon>Streptophyta</taxon>
        <taxon>Embryophyta</taxon>
        <taxon>Tracheophyta</taxon>
        <taxon>Spermatophyta</taxon>
        <taxon>Magnoliopsida</taxon>
        <taxon>eudicotyledons</taxon>
        <taxon>Gunneridae</taxon>
        <taxon>Pentapetalae</taxon>
        <taxon>rosids</taxon>
        <taxon>malvids</taxon>
        <taxon>Malvales</taxon>
        <taxon>Malvaceae</taxon>
        <taxon>Grewioideae</taxon>
        <taxon>Apeibeae</taxon>
        <taxon>Corchorus</taxon>
    </lineage>
</organism>